<keyword evidence="4" id="KW-0408">Iron</keyword>
<dbReference type="InterPro" id="IPR050377">
    <property type="entry name" value="Radical_SAM_PqqE_MftC-like"/>
</dbReference>
<evidence type="ECO:0000256" key="2">
    <source>
        <dbReference type="ARBA" id="ARBA00022691"/>
    </source>
</evidence>
<keyword evidence="2" id="KW-0949">S-adenosyl-L-methionine</keyword>
<comment type="cofactor">
    <cofactor evidence="1">
        <name>[4Fe-4S] cluster</name>
        <dbReference type="ChEBI" id="CHEBI:49883"/>
    </cofactor>
</comment>
<evidence type="ECO:0000256" key="1">
    <source>
        <dbReference type="ARBA" id="ARBA00001966"/>
    </source>
</evidence>
<dbReference type="PANTHER" id="PTHR11228:SF7">
    <property type="entry name" value="PQQA PEPTIDE CYCLASE"/>
    <property type="match status" value="1"/>
</dbReference>
<evidence type="ECO:0000256" key="5">
    <source>
        <dbReference type="ARBA" id="ARBA00023014"/>
    </source>
</evidence>
<keyword evidence="7" id="KW-1185">Reference proteome</keyword>
<evidence type="ECO:0008006" key="8">
    <source>
        <dbReference type="Google" id="ProtNLM"/>
    </source>
</evidence>
<dbReference type="Proteomes" id="UP000309215">
    <property type="component" value="Unassembled WGS sequence"/>
</dbReference>
<sequence>MSGFVFFREKQLALRIAAAWPFHKTVAGAVRAVLAEEIQRAGSLDEVHLYFENPCAQACEFCEEPRRRGQFPSRHLASLLLRAQELGLDLVGSGALAALVDTLMDLEPKVPLTITGHDWTRHPRRPEILAALERRPDARLRLQGPSLGFSSPELTRRVAALPGLEWIATTLQSSDAAEHDAMVGAPGAHAELLAALDNLKAARVPLVLTVVLSRRALRTLPETLSFLAARRLSVSLQAFIPDEAMGPAFDVLAPLDELRRALERAPREALLAIHSVVGVPPCAAPALLRRKIAPAHRMKGREGARFGAGCGTCAARGRCSGVPSSYFVALGARGMEPLASTD</sequence>
<dbReference type="EMBL" id="SSMQ01000039">
    <property type="protein sequence ID" value="TKD01531.1"/>
    <property type="molecule type" value="Genomic_DNA"/>
</dbReference>
<evidence type="ECO:0000313" key="7">
    <source>
        <dbReference type="Proteomes" id="UP000309215"/>
    </source>
</evidence>
<name>A0A4V5PMQ7_9BACT</name>
<dbReference type="GO" id="GO:0046872">
    <property type="term" value="F:metal ion binding"/>
    <property type="evidence" value="ECO:0007669"/>
    <property type="project" value="UniProtKB-KW"/>
</dbReference>
<keyword evidence="5" id="KW-0411">Iron-sulfur</keyword>
<dbReference type="SFLD" id="SFLDS00029">
    <property type="entry name" value="Radical_SAM"/>
    <property type="match status" value="1"/>
</dbReference>
<dbReference type="InterPro" id="IPR007197">
    <property type="entry name" value="rSAM"/>
</dbReference>
<dbReference type="SUPFAM" id="SSF102114">
    <property type="entry name" value="Radical SAM enzymes"/>
    <property type="match status" value="1"/>
</dbReference>
<dbReference type="Gene3D" id="3.20.20.70">
    <property type="entry name" value="Aldolase class I"/>
    <property type="match status" value="1"/>
</dbReference>
<dbReference type="GO" id="GO:0051536">
    <property type="term" value="F:iron-sulfur cluster binding"/>
    <property type="evidence" value="ECO:0007669"/>
    <property type="project" value="UniProtKB-KW"/>
</dbReference>
<proteinExistence type="predicted"/>
<dbReference type="RefSeq" id="WP_136932729.1">
    <property type="nucleotide sequence ID" value="NZ_SSMQ01000039.1"/>
</dbReference>
<dbReference type="PANTHER" id="PTHR11228">
    <property type="entry name" value="RADICAL SAM DOMAIN PROTEIN"/>
    <property type="match status" value="1"/>
</dbReference>
<accession>A0A4V5PMQ7</accession>
<gene>
    <name evidence="6" type="ORF">E8A74_31030</name>
</gene>
<dbReference type="CDD" id="cd01335">
    <property type="entry name" value="Radical_SAM"/>
    <property type="match status" value="1"/>
</dbReference>
<reference evidence="6 7" key="1">
    <citation type="submission" date="2019-04" db="EMBL/GenBank/DDBJ databases">
        <authorList>
            <person name="Li Y."/>
            <person name="Wang J."/>
        </authorList>
    </citation>
    <scope>NUCLEOTIDE SEQUENCE [LARGE SCALE GENOMIC DNA]</scope>
    <source>
        <strain evidence="6 7">DSM 14668</strain>
    </source>
</reference>
<comment type="caution">
    <text evidence="6">The sequence shown here is derived from an EMBL/GenBank/DDBJ whole genome shotgun (WGS) entry which is preliminary data.</text>
</comment>
<evidence type="ECO:0000313" key="6">
    <source>
        <dbReference type="EMBL" id="TKD01531.1"/>
    </source>
</evidence>
<dbReference type="AlphaFoldDB" id="A0A4V5PMQ7"/>
<dbReference type="GO" id="GO:0003824">
    <property type="term" value="F:catalytic activity"/>
    <property type="evidence" value="ECO:0007669"/>
    <property type="project" value="InterPro"/>
</dbReference>
<dbReference type="OrthoDB" id="4501241at2"/>
<dbReference type="InterPro" id="IPR058240">
    <property type="entry name" value="rSAM_sf"/>
</dbReference>
<evidence type="ECO:0000256" key="3">
    <source>
        <dbReference type="ARBA" id="ARBA00022723"/>
    </source>
</evidence>
<organism evidence="6 7">
    <name type="scientific">Polyangium fumosum</name>
    <dbReference type="NCBI Taxonomy" id="889272"/>
    <lineage>
        <taxon>Bacteria</taxon>
        <taxon>Pseudomonadati</taxon>
        <taxon>Myxococcota</taxon>
        <taxon>Polyangia</taxon>
        <taxon>Polyangiales</taxon>
        <taxon>Polyangiaceae</taxon>
        <taxon>Polyangium</taxon>
    </lineage>
</organism>
<evidence type="ECO:0000256" key="4">
    <source>
        <dbReference type="ARBA" id="ARBA00023004"/>
    </source>
</evidence>
<dbReference type="InterPro" id="IPR013785">
    <property type="entry name" value="Aldolase_TIM"/>
</dbReference>
<keyword evidence="3" id="KW-0479">Metal-binding</keyword>
<protein>
    <recommendedName>
        <fullName evidence="8">Radical SAM protein</fullName>
    </recommendedName>
</protein>